<dbReference type="EMBL" id="JAOCKX010000001">
    <property type="protein sequence ID" value="MDH2129599.1"/>
    <property type="molecule type" value="Genomic_DNA"/>
</dbReference>
<dbReference type="AlphaFoldDB" id="A0AA43B9U3"/>
<dbReference type="RefSeq" id="WP_066768616.1">
    <property type="nucleotide sequence ID" value="NZ_JAOCKX010000001.1"/>
</dbReference>
<sequence length="172" mass="19875">MAFISDNANFHTYEAKPHRGRVPYYRQLMIVSISLIAIATQGCSMNNNMIEEHERICKQNMKVIVHDNDLWREYRAQSAAAYQREIQETPPMTGRTYYTPVGDFDTSFGKNKSHFRPNVDDKIVRDDIFITKGDKVVAQIVDYIYQYRSIDGPTGFNCLKFYKDLSVGGVDQ</sequence>
<evidence type="ECO:0000313" key="2">
    <source>
        <dbReference type="Proteomes" id="UP001162318"/>
    </source>
</evidence>
<proteinExistence type="predicted"/>
<name>A0AA43B9U3_SPHYA</name>
<organism evidence="1 2">
    <name type="scientific">Sphingobium yanoikuyae</name>
    <name type="common">Sphingomonas yanoikuyae</name>
    <dbReference type="NCBI Taxonomy" id="13690"/>
    <lineage>
        <taxon>Bacteria</taxon>
        <taxon>Pseudomonadati</taxon>
        <taxon>Pseudomonadota</taxon>
        <taxon>Alphaproteobacteria</taxon>
        <taxon>Sphingomonadales</taxon>
        <taxon>Sphingomonadaceae</taxon>
        <taxon>Sphingobium</taxon>
    </lineage>
</organism>
<protein>
    <submittedName>
        <fullName evidence="1">Uncharacterized protein</fullName>
    </submittedName>
</protein>
<reference evidence="1" key="1">
    <citation type="submission" date="2022-09" db="EMBL/GenBank/DDBJ databases">
        <title>Intensive care unit water sources are persistently colonized with multi-drug resistant bacteria and are the site of extensive horizontal gene transfer of antibiotic resistance genes.</title>
        <authorList>
            <person name="Diorio-Toth L."/>
        </authorList>
    </citation>
    <scope>NUCLEOTIDE SEQUENCE</scope>
    <source>
        <strain evidence="1">GD03659</strain>
    </source>
</reference>
<accession>A0AA43B9U3</accession>
<gene>
    <name evidence="1" type="ORF">N5J77_00565</name>
</gene>
<evidence type="ECO:0000313" key="1">
    <source>
        <dbReference type="EMBL" id="MDH2129599.1"/>
    </source>
</evidence>
<dbReference type="Proteomes" id="UP001162318">
    <property type="component" value="Unassembled WGS sequence"/>
</dbReference>
<comment type="caution">
    <text evidence="1">The sequence shown here is derived from an EMBL/GenBank/DDBJ whole genome shotgun (WGS) entry which is preliminary data.</text>
</comment>